<dbReference type="EMBL" id="CP136336">
    <property type="protein sequence ID" value="WOB10375.1"/>
    <property type="molecule type" value="Genomic_DNA"/>
</dbReference>
<dbReference type="InterPro" id="IPR035902">
    <property type="entry name" value="Nuc_phospho_transferase"/>
</dbReference>
<evidence type="ECO:0000313" key="5">
    <source>
        <dbReference type="Proteomes" id="UP001303946"/>
    </source>
</evidence>
<sequence>MSISHHIKEIGRGKEGARALKREQAHDLMSQVLDGKVTDLELGAFALAMRIKGETIDETAGFLQATTERCLPITPPRPAVVLPSYNGARKLPNLTPLLALLLAQEDIPVLVHGMPEDPGRVTTAEIFHDLGLPIARDAGDVAAAWARHEPVYIRTDVLCPPLARLLDARWTIGLRNSGHTVAKLLDPCPAGSAMRVVNYTHPEYGQMLTGFLQHTLANAMLMRGTEGEPVADPRRLPKLDVFIDGVLRSDLSVAAHDGVLRELPVLPRTCDAATTAMYIQSVISGEKPAPAPLAQQVACLQASLEALAHAHPQEKLA</sequence>
<dbReference type="InterPro" id="IPR017459">
    <property type="entry name" value="Glycosyl_Trfase_fam3_N_dom"/>
</dbReference>
<dbReference type="RefSeq" id="WP_316703283.1">
    <property type="nucleotide sequence ID" value="NZ_CP136336.1"/>
</dbReference>
<dbReference type="PANTHER" id="PTHR43285">
    <property type="entry name" value="ANTHRANILATE PHOSPHORIBOSYLTRANSFERASE"/>
    <property type="match status" value="1"/>
</dbReference>
<keyword evidence="5" id="KW-1185">Reference proteome</keyword>
<protein>
    <submittedName>
        <fullName evidence="4">DNA-binding protein YbiB</fullName>
    </submittedName>
</protein>
<evidence type="ECO:0000256" key="1">
    <source>
        <dbReference type="ARBA" id="ARBA00022676"/>
    </source>
</evidence>
<dbReference type="SUPFAM" id="SSF47648">
    <property type="entry name" value="Nucleoside phosphorylase/phosphoribosyltransferase N-terminal domain"/>
    <property type="match status" value="1"/>
</dbReference>
<dbReference type="NCBIfam" id="NF006005">
    <property type="entry name" value="PRK08136.1"/>
    <property type="match status" value="1"/>
</dbReference>
<dbReference type="InterPro" id="IPR005940">
    <property type="entry name" value="Anthranilate_Pribosyl_Tfrase"/>
</dbReference>
<evidence type="ECO:0000313" key="4">
    <source>
        <dbReference type="EMBL" id="WOB10375.1"/>
    </source>
</evidence>
<proteinExistence type="predicted"/>
<gene>
    <name evidence="4" type="primary">ybiB</name>
    <name evidence="4" type="ORF">RXV79_10000</name>
</gene>
<evidence type="ECO:0000259" key="3">
    <source>
        <dbReference type="Pfam" id="PF02885"/>
    </source>
</evidence>
<dbReference type="Proteomes" id="UP001303946">
    <property type="component" value="Chromosome"/>
</dbReference>
<keyword evidence="1" id="KW-0328">Glycosyltransferase</keyword>
<dbReference type="GO" id="GO:0003677">
    <property type="term" value="F:DNA binding"/>
    <property type="evidence" value="ECO:0007669"/>
    <property type="project" value="UniProtKB-KW"/>
</dbReference>
<dbReference type="InterPro" id="IPR036320">
    <property type="entry name" value="Glycosyl_Trfase_fam3_N_dom_sf"/>
</dbReference>
<dbReference type="SUPFAM" id="SSF52418">
    <property type="entry name" value="Nucleoside phosphorylase/phosphoribosyltransferase catalytic domain"/>
    <property type="match status" value="1"/>
</dbReference>
<reference evidence="4 5" key="1">
    <citation type="submission" date="2023-10" db="EMBL/GenBank/DDBJ databases">
        <title>Bacteria for the degradation of biodegradable plastic PBAT(Polybutylene adipate terephthalate).</title>
        <authorList>
            <person name="Weon H.-Y."/>
            <person name="Yeon J."/>
        </authorList>
    </citation>
    <scope>NUCLEOTIDE SEQUENCE [LARGE SCALE GENOMIC DNA]</scope>
    <source>
        <strain evidence="4 5">SBD 7-3</strain>
    </source>
</reference>
<dbReference type="Gene3D" id="1.20.970.10">
    <property type="entry name" value="Transferase, Pyrimidine Nucleoside Phosphorylase, Chain C"/>
    <property type="match status" value="1"/>
</dbReference>
<organism evidence="4 5">
    <name type="scientific">Piscinibacter gummiphilus</name>
    <dbReference type="NCBI Taxonomy" id="946333"/>
    <lineage>
        <taxon>Bacteria</taxon>
        <taxon>Pseudomonadati</taxon>
        <taxon>Pseudomonadota</taxon>
        <taxon>Betaproteobacteria</taxon>
        <taxon>Burkholderiales</taxon>
        <taxon>Sphaerotilaceae</taxon>
        <taxon>Piscinibacter</taxon>
    </lineage>
</organism>
<name>A0ABZ0CZH1_9BURK</name>
<feature type="domain" description="Glycosyl transferase family 3 N-terminal" evidence="3">
    <location>
        <begin position="7"/>
        <end position="69"/>
    </location>
</feature>
<keyword evidence="4" id="KW-0238">DNA-binding</keyword>
<keyword evidence="2" id="KW-0808">Transferase</keyword>
<dbReference type="Gene3D" id="3.40.1030.10">
    <property type="entry name" value="Nucleoside phosphorylase/phosphoribosyltransferase catalytic domain"/>
    <property type="match status" value="1"/>
</dbReference>
<evidence type="ECO:0000256" key="2">
    <source>
        <dbReference type="ARBA" id="ARBA00022679"/>
    </source>
</evidence>
<accession>A0ABZ0CZH1</accession>
<dbReference type="Pfam" id="PF02885">
    <property type="entry name" value="Glycos_trans_3N"/>
    <property type="match status" value="1"/>
</dbReference>
<dbReference type="PANTHER" id="PTHR43285:SF4">
    <property type="entry name" value="TRANSFERASE"/>
    <property type="match status" value="1"/>
</dbReference>